<gene>
    <name evidence="3" type="ORF">LS65_008315</name>
</gene>
<feature type="region of interest" description="Disordered" evidence="2">
    <location>
        <begin position="1"/>
        <end position="50"/>
    </location>
</feature>
<feature type="compositionally biased region" description="Polar residues" evidence="2">
    <location>
        <begin position="38"/>
        <end position="50"/>
    </location>
</feature>
<dbReference type="Proteomes" id="UP000029707">
    <property type="component" value="Unassembled WGS sequence"/>
</dbReference>
<keyword evidence="4" id="KW-1185">Reference proteome</keyword>
<sequence>MKISNTTQNIAQEELKKQGTKETKQAQTSQKKAPKLSAGQNTDTSEIKNNPFAQDVKRLNSDIGKLQIAQKSLQVIEADAKKIANLSEEMKETFDKAEQDEIKEEIGALKKNIESTLKNATFEGNNVFSKNIKDNKEQVIFDAQKLNTKLLNTDAQKFYSIVTEQQTQVKDAIQTLQKQAQESTNKIAQNSVSAKDTNMEETNGSFLKKFGSLFRTSHNTEKLNNQRVQELLA</sequence>
<name>A0A4U8TKF4_9HELI</name>
<dbReference type="RefSeq" id="WP_034360470.1">
    <property type="nucleotide sequence ID" value="NZ_CAJUDB010000020.1"/>
</dbReference>
<comment type="caution">
    <text evidence="3">The sequence shown here is derived from an EMBL/GenBank/DDBJ whole genome shotgun (WGS) entry which is preliminary data.</text>
</comment>
<dbReference type="STRING" id="425400.LS65_00635"/>
<keyword evidence="1" id="KW-0175">Coiled coil</keyword>
<dbReference type="SUPFAM" id="SSF64518">
    <property type="entry name" value="Phase 1 flagellin"/>
    <property type="match status" value="1"/>
</dbReference>
<feature type="compositionally biased region" description="Polar residues" evidence="2">
    <location>
        <begin position="1"/>
        <end position="11"/>
    </location>
</feature>
<evidence type="ECO:0000256" key="1">
    <source>
        <dbReference type="SAM" id="Coils"/>
    </source>
</evidence>
<organism evidence="3 4">
    <name type="scientific">Helicobacter japonicus</name>
    <dbReference type="NCBI Taxonomy" id="425400"/>
    <lineage>
        <taxon>Bacteria</taxon>
        <taxon>Pseudomonadati</taxon>
        <taxon>Campylobacterota</taxon>
        <taxon>Epsilonproteobacteria</taxon>
        <taxon>Campylobacterales</taxon>
        <taxon>Helicobacteraceae</taxon>
        <taxon>Helicobacter</taxon>
    </lineage>
</organism>
<evidence type="ECO:0000256" key="2">
    <source>
        <dbReference type="SAM" id="MobiDB-lite"/>
    </source>
</evidence>
<dbReference type="AlphaFoldDB" id="A0A4U8TKF4"/>
<dbReference type="EMBL" id="JRMQ02000014">
    <property type="protein sequence ID" value="TLE00089.1"/>
    <property type="molecule type" value="Genomic_DNA"/>
</dbReference>
<dbReference type="OrthoDB" id="5323316at2"/>
<feature type="compositionally biased region" description="Basic and acidic residues" evidence="2">
    <location>
        <begin position="13"/>
        <end position="24"/>
    </location>
</feature>
<accession>A0A4U8TKF4</accession>
<evidence type="ECO:0000313" key="4">
    <source>
        <dbReference type="Proteomes" id="UP000029707"/>
    </source>
</evidence>
<reference evidence="3 4" key="1">
    <citation type="journal article" date="2014" name="Genome Announc.">
        <title>Draft genome sequences of eight enterohepatic helicobacter species isolated from both laboratory and wild rodents.</title>
        <authorList>
            <person name="Sheh A."/>
            <person name="Shen Z."/>
            <person name="Fox J.G."/>
        </authorList>
    </citation>
    <scope>NUCLEOTIDE SEQUENCE [LARGE SCALE GENOMIC DNA]</scope>
    <source>
        <strain evidence="3 4">MIT 01-6451</strain>
    </source>
</reference>
<proteinExistence type="predicted"/>
<dbReference type="InterPro" id="IPR038315">
    <property type="entry name" value="FliS_cochap_sf"/>
</dbReference>
<evidence type="ECO:0000313" key="3">
    <source>
        <dbReference type="EMBL" id="TLE00089.1"/>
    </source>
</evidence>
<feature type="coiled-coil region" evidence="1">
    <location>
        <begin position="80"/>
        <end position="119"/>
    </location>
</feature>
<dbReference type="Gene3D" id="3.30.1120.180">
    <property type="entry name" value="Flagellar FLiS export co-chaperone, HP1076"/>
    <property type="match status" value="1"/>
</dbReference>
<protein>
    <submittedName>
        <fullName evidence="3">Uncharacterized protein</fullName>
    </submittedName>
</protein>